<dbReference type="VEuPathDB" id="CryptoDB:Cvel_22908"/>
<keyword evidence="7 8" id="KW-0472">Membrane</keyword>
<evidence type="ECO:0000256" key="9">
    <source>
        <dbReference type="RuleBase" id="RU000488"/>
    </source>
</evidence>
<keyword evidence="5" id="KW-0677">Repeat</keyword>
<dbReference type="GO" id="GO:0016020">
    <property type="term" value="C:membrane"/>
    <property type="evidence" value="ECO:0007669"/>
    <property type="project" value="UniProtKB-SubCell"/>
</dbReference>
<dbReference type="SUPFAM" id="SSF103506">
    <property type="entry name" value="Mitochondrial carrier"/>
    <property type="match status" value="1"/>
</dbReference>
<feature type="signal peptide" evidence="10">
    <location>
        <begin position="1"/>
        <end position="22"/>
    </location>
</feature>
<dbReference type="InterPro" id="IPR023395">
    <property type="entry name" value="MCP_dom_sf"/>
</dbReference>
<dbReference type="AlphaFoldDB" id="A0A0G4GQC7"/>
<keyword evidence="10" id="KW-0732">Signal</keyword>
<sequence length="391" mass="40752">MASQRYLLFAALLAALFARISSESSPAKAAVRTVSGGTLSLPSVRLGRRRPVSSDGVSELVLDSLEGKRRQGNAKRTKGNEDSIQFLSAGGGGGSGDAKGNAVSVSSSSPARTFVIGLLSGAMCGMATDFFFFPLDTIKTRIQMGGKVDLTGRLMNGLLPALLAGAPSTAAMFGVLDYVKSQVPGRFSAFSGAFAGNLAQTLVRNPFELLKQRVQGGLDPNSFAALGSVLRRDGPLGLWRGVSALLARDLPFDLIEYPLYDYLKGRALAVKKAASRSRGMETSEVDALTLAGWETAVCGLTAGALTGLVTCPLDVVKTRMMTAAAGTAAANSFLSCLQYVVKTEGAMALFAGAKQRALSIALGGAVFFGAYEVAKKKLEEVIPQDFGKGKA</sequence>
<dbReference type="PhylomeDB" id="A0A0G4GQC7"/>
<keyword evidence="6" id="KW-1133">Transmembrane helix</keyword>
<dbReference type="InterPro" id="IPR018108">
    <property type="entry name" value="MCP_transmembrane"/>
</dbReference>
<keyword evidence="4 8" id="KW-0812">Transmembrane</keyword>
<dbReference type="PANTHER" id="PTHR45667">
    <property type="entry name" value="S-ADENOSYLMETHIONINE MITOCHONDRIAL CARRIER PROTEIN"/>
    <property type="match status" value="1"/>
</dbReference>
<evidence type="ECO:0000256" key="8">
    <source>
        <dbReference type="PROSITE-ProRule" id="PRU00282"/>
    </source>
</evidence>
<evidence type="ECO:0000256" key="7">
    <source>
        <dbReference type="ARBA" id="ARBA00023136"/>
    </source>
</evidence>
<feature type="repeat" description="Solcar" evidence="8">
    <location>
        <begin position="183"/>
        <end position="266"/>
    </location>
</feature>
<keyword evidence="3 9" id="KW-0813">Transport</keyword>
<dbReference type="EMBL" id="CDMZ01001439">
    <property type="protein sequence ID" value="CEM32650.1"/>
    <property type="molecule type" value="Genomic_DNA"/>
</dbReference>
<feature type="chain" id="PRO_5005190498" description="Mitochondrial carrier protein" evidence="10">
    <location>
        <begin position="23"/>
        <end position="391"/>
    </location>
</feature>
<name>A0A0G4GQC7_9ALVE</name>
<evidence type="ECO:0000256" key="3">
    <source>
        <dbReference type="ARBA" id="ARBA00022448"/>
    </source>
</evidence>
<protein>
    <recommendedName>
        <fullName evidence="12">Mitochondrial carrier protein</fullName>
    </recommendedName>
</protein>
<evidence type="ECO:0008006" key="12">
    <source>
        <dbReference type="Google" id="ProtNLM"/>
    </source>
</evidence>
<dbReference type="Gene3D" id="1.50.40.10">
    <property type="entry name" value="Mitochondrial carrier domain"/>
    <property type="match status" value="1"/>
</dbReference>
<evidence type="ECO:0000256" key="10">
    <source>
        <dbReference type="SAM" id="SignalP"/>
    </source>
</evidence>
<evidence type="ECO:0000256" key="1">
    <source>
        <dbReference type="ARBA" id="ARBA00004141"/>
    </source>
</evidence>
<comment type="subcellular location">
    <subcellularLocation>
        <location evidence="1">Membrane</location>
        <topology evidence="1">Multi-pass membrane protein</topology>
    </subcellularLocation>
</comment>
<gene>
    <name evidence="11" type="ORF">Cvel_22908</name>
</gene>
<dbReference type="Pfam" id="PF00153">
    <property type="entry name" value="Mito_carr"/>
    <property type="match status" value="3"/>
</dbReference>
<dbReference type="PROSITE" id="PS50920">
    <property type="entry name" value="SOLCAR"/>
    <property type="match status" value="3"/>
</dbReference>
<feature type="repeat" description="Solcar" evidence="8">
    <location>
        <begin position="290"/>
        <end position="377"/>
    </location>
</feature>
<comment type="similarity">
    <text evidence="2 9">Belongs to the mitochondrial carrier (TC 2.A.29) family.</text>
</comment>
<evidence type="ECO:0000256" key="5">
    <source>
        <dbReference type="ARBA" id="ARBA00022737"/>
    </source>
</evidence>
<reference evidence="11" key="1">
    <citation type="submission" date="2014-11" db="EMBL/GenBank/DDBJ databases">
        <authorList>
            <person name="Otto D Thomas"/>
            <person name="Naeem Raeece"/>
        </authorList>
    </citation>
    <scope>NUCLEOTIDE SEQUENCE</scope>
</reference>
<proteinExistence type="inferred from homology"/>
<evidence type="ECO:0000256" key="6">
    <source>
        <dbReference type="ARBA" id="ARBA00022989"/>
    </source>
</evidence>
<accession>A0A0G4GQC7</accession>
<feature type="repeat" description="Solcar" evidence="8">
    <location>
        <begin position="112"/>
        <end position="182"/>
    </location>
</feature>
<evidence type="ECO:0000256" key="4">
    <source>
        <dbReference type="ARBA" id="ARBA00022692"/>
    </source>
</evidence>
<evidence type="ECO:0000256" key="2">
    <source>
        <dbReference type="ARBA" id="ARBA00006375"/>
    </source>
</evidence>
<organism evidence="11">
    <name type="scientific">Chromera velia CCMP2878</name>
    <dbReference type="NCBI Taxonomy" id="1169474"/>
    <lineage>
        <taxon>Eukaryota</taxon>
        <taxon>Sar</taxon>
        <taxon>Alveolata</taxon>
        <taxon>Colpodellida</taxon>
        <taxon>Chromeraceae</taxon>
        <taxon>Chromera</taxon>
    </lineage>
</organism>
<evidence type="ECO:0000313" key="11">
    <source>
        <dbReference type="EMBL" id="CEM32650.1"/>
    </source>
</evidence>